<organism evidence="1 2">
    <name type="scientific">Alkalibacillus salilacus</name>
    <dbReference type="NCBI Taxonomy" id="284582"/>
    <lineage>
        <taxon>Bacteria</taxon>
        <taxon>Bacillati</taxon>
        <taxon>Bacillota</taxon>
        <taxon>Bacilli</taxon>
        <taxon>Bacillales</taxon>
        <taxon>Bacillaceae</taxon>
        <taxon>Alkalibacillus</taxon>
    </lineage>
</organism>
<evidence type="ECO:0000313" key="1">
    <source>
        <dbReference type="EMBL" id="MDQ0158215.1"/>
    </source>
</evidence>
<evidence type="ECO:0000313" key="2">
    <source>
        <dbReference type="Proteomes" id="UP001224359"/>
    </source>
</evidence>
<keyword evidence="2" id="KW-1185">Reference proteome</keyword>
<dbReference type="Proteomes" id="UP001224359">
    <property type="component" value="Unassembled WGS sequence"/>
</dbReference>
<gene>
    <name evidence="1" type="ORF">J2S77_000165</name>
</gene>
<dbReference type="EMBL" id="JAUSTQ010000001">
    <property type="protein sequence ID" value="MDQ0158215.1"/>
    <property type="molecule type" value="Genomic_DNA"/>
</dbReference>
<comment type="caution">
    <text evidence="1">The sequence shown here is derived from an EMBL/GenBank/DDBJ whole genome shotgun (WGS) entry which is preliminary data.</text>
</comment>
<reference evidence="1 2" key="1">
    <citation type="submission" date="2023-07" db="EMBL/GenBank/DDBJ databases">
        <title>Genomic Encyclopedia of Type Strains, Phase IV (KMG-IV): sequencing the most valuable type-strain genomes for metagenomic binning, comparative biology and taxonomic classification.</title>
        <authorList>
            <person name="Goeker M."/>
        </authorList>
    </citation>
    <scope>NUCLEOTIDE SEQUENCE [LARGE SCALE GENOMIC DNA]</scope>
    <source>
        <strain evidence="1 2">DSM 16460</strain>
    </source>
</reference>
<protein>
    <submittedName>
        <fullName evidence="1">Uncharacterized protein</fullName>
    </submittedName>
</protein>
<name>A0ABT9VB71_9BACI</name>
<sequence>MTTRRFLSTYFKGINIKAASHIKGEEAMGYERKRKINQ</sequence>
<proteinExistence type="predicted"/>
<accession>A0ABT9VB71</accession>